<keyword evidence="3" id="KW-1185">Reference proteome</keyword>
<protein>
    <recommendedName>
        <fullName evidence="1">Pyridoxamine 5'-phosphate oxidase Alr4036 family FMN-binding domain-containing protein</fullName>
    </recommendedName>
</protein>
<dbReference type="EMBL" id="MCGT01000007">
    <property type="protein sequence ID" value="ORX58193.1"/>
    <property type="molecule type" value="Genomic_DNA"/>
</dbReference>
<reference evidence="2 3" key="1">
    <citation type="submission" date="2016-07" db="EMBL/GenBank/DDBJ databases">
        <title>Pervasive Adenine N6-methylation of Active Genes in Fungi.</title>
        <authorList>
            <consortium name="DOE Joint Genome Institute"/>
            <person name="Mondo S.J."/>
            <person name="Dannebaum R.O."/>
            <person name="Kuo R.C."/>
            <person name="Labutti K."/>
            <person name="Haridas S."/>
            <person name="Kuo A."/>
            <person name="Salamov A."/>
            <person name="Ahrendt S.R."/>
            <person name="Lipzen A."/>
            <person name="Sullivan W."/>
            <person name="Andreopoulos W.B."/>
            <person name="Clum A."/>
            <person name="Lindquist E."/>
            <person name="Daum C."/>
            <person name="Ramamoorthy G.K."/>
            <person name="Gryganskyi A."/>
            <person name="Culley D."/>
            <person name="Magnuson J.K."/>
            <person name="James T.Y."/>
            <person name="O'Malley M.A."/>
            <person name="Stajich J.E."/>
            <person name="Spatafora J.W."/>
            <person name="Visel A."/>
            <person name="Grigoriev I.V."/>
        </authorList>
    </citation>
    <scope>NUCLEOTIDE SEQUENCE [LARGE SCALE GENOMIC DNA]</scope>
    <source>
        <strain evidence="2 3">NRRL 3301</strain>
    </source>
</reference>
<dbReference type="InterPro" id="IPR024624">
    <property type="entry name" value="Pyridox_Oxase_Alr4036_FMN-bd"/>
</dbReference>
<dbReference type="AlphaFoldDB" id="A0A1X2GNY5"/>
<dbReference type="PANTHER" id="PTHR28243">
    <property type="entry name" value="AGL049CP"/>
    <property type="match status" value="1"/>
</dbReference>
<dbReference type="Gene3D" id="2.30.110.10">
    <property type="entry name" value="Electron Transport, Fmn-binding Protein, Chain A"/>
    <property type="match status" value="1"/>
</dbReference>
<dbReference type="GO" id="GO:0010181">
    <property type="term" value="F:FMN binding"/>
    <property type="evidence" value="ECO:0007669"/>
    <property type="project" value="InterPro"/>
</dbReference>
<evidence type="ECO:0000259" key="1">
    <source>
        <dbReference type="Pfam" id="PF12766"/>
    </source>
</evidence>
<sequence length="210" mass="23697">MRGLESCYMSLALAGPSVRTVVCRGFAGQHHREDLGWMSNVLLVTTAKNSLKVSRIQEWNKYEICWYMFGTQEQFRLTGHVHVFPPPAHTTPHDLPEVTRVRTVAPDQVDLVANKSFLLRQSSQPAFDWEAERRRQFALLDDVLRASFCDSLPASSRLAITGLDSHGWFTSDNQAALDAAYANFCILLLTVDHMDYLSLAGDHRQYPASL</sequence>
<dbReference type="Pfam" id="PF12766">
    <property type="entry name" value="Pyridox_oxase_2"/>
    <property type="match status" value="1"/>
</dbReference>
<evidence type="ECO:0000313" key="2">
    <source>
        <dbReference type="EMBL" id="ORX58193.1"/>
    </source>
</evidence>
<dbReference type="PANTHER" id="PTHR28243:SF1">
    <property type="entry name" value="PYRIDOXAMINE 5'-PHOSPHATE OXIDASE ALR4036 FAMILY FMN-BINDING DOMAIN-CONTAINING PROTEIN"/>
    <property type="match status" value="1"/>
</dbReference>
<dbReference type="SUPFAM" id="SSF50475">
    <property type="entry name" value="FMN-binding split barrel"/>
    <property type="match status" value="1"/>
</dbReference>
<dbReference type="OrthoDB" id="434253at2759"/>
<name>A0A1X2GNY5_9FUNG</name>
<feature type="domain" description="Pyridoxamine 5'-phosphate oxidase Alr4036 family FMN-binding" evidence="1">
    <location>
        <begin position="15"/>
        <end position="84"/>
    </location>
</feature>
<proteinExistence type="predicted"/>
<gene>
    <name evidence="2" type="ORF">DM01DRAFT_1333858</name>
</gene>
<comment type="caution">
    <text evidence="2">The sequence shown here is derived from an EMBL/GenBank/DDBJ whole genome shotgun (WGS) entry which is preliminary data.</text>
</comment>
<dbReference type="STRING" id="101127.A0A1X2GNY5"/>
<evidence type="ECO:0000313" key="3">
    <source>
        <dbReference type="Proteomes" id="UP000242146"/>
    </source>
</evidence>
<dbReference type="Proteomes" id="UP000242146">
    <property type="component" value="Unassembled WGS sequence"/>
</dbReference>
<dbReference type="InterPro" id="IPR012349">
    <property type="entry name" value="Split_barrel_FMN-bd"/>
</dbReference>
<accession>A0A1X2GNY5</accession>
<organism evidence="2 3">
    <name type="scientific">Hesseltinella vesiculosa</name>
    <dbReference type="NCBI Taxonomy" id="101127"/>
    <lineage>
        <taxon>Eukaryota</taxon>
        <taxon>Fungi</taxon>
        <taxon>Fungi incertae sedis</taxon>
        <taxon>Mucoromycota</taxon>
        <taxon>Mucoromycotina</taxon>
        <taxon>Mucoromycetes</taxon>
        <taxon>Mucorales</taxon>
        <taxon>Cunninghamellaceae</taxon>
        <taxon>Hesseltinella</taxon>
    </lineage>
</organism>